<comment type="caution">
    <text evidence="1">The sequence shown here is derived from an EMBL/GenBank/DDBJ whole genome shotgun (WGS) entry which is preliminary data.</text>
</comment>
<protein>
    <submittedName>
        <fullName evidence="1">Uncharacterized protein</fullName>
    </submittedName>
</protein>
<evidence type="ECO:0000313" key="1">
    <source>
        <dbReference type="EMBL" id="KAK1412995.1"/>
    </source>
</evidence>
<proteinExistence type="predicted"/>
<dbReference type="AlphaFoldDB" id="A0AAD8NEM1"/>
<keyword evidence="2" id="KW-1185">Reference proteome</keyword>
<dbReference type="Proteomes" id="UP001229421">
    <property type="component" value="Unassembled WGS sequence"/>
</dbReference>
<sequence>MSFESKFTNLHVFLYETMFLCSFISDLYIVKNSLLKQLTEKEFTILFCGTACWTGQQQAAHVSEVGWREEDDGDDISGGGGVVEEVVEPNPTLSKAHLNDKCKSVRFFHLIFTFVSPSDLINTFTLN</sequence>
<accession>A0AAD8NEM1</accession>
<organism evidence="1 2">
    <name type="scientific">Tagetes erecta</name>
    <name type="common">African marigold</name>
    <dbReference type="NCBI Taxonomy" id="13708"/>
    <lineage>
        <taxon>Eukaryota</taxon>
        <taxon>Viridiplantae</taxon>
        <taxon>Streptophyta</taxon>
        <taxon>Embryophyta</taxon>
        <taxon>Tracheophyta</taxon>
        <taxon>Spermatophyta</taxon>
        <taxon>Magnoliopsida</taxon>
        <taxon>eudicotyledons</taxon>
        <taxon>Gunneridae</taxon>
        <taxon>Pentapetalae</taxon>
        <taxon>asterids</taxon>
        <taxon>campanulids</taxon>
        <taxon>Asterales</taxon>
        <taxon>Asteraceae</taxon>
        <taxon>Asteroideae</taxon>
        <taxon>Heliantheae alliance</taxon>
        <taxon>Tageteae</taxon>
        <taxon>Tagetes</taxon>
    </lineage>
</organism>
<name>A0AAD8NEM1_TARER</name>
<gene>
    <name evidence="1" type="ORF">QVD17_34664</name>
</gene>
<dbReference type="EMBL" id="JAUHHV010000009">
    <property type="protein sequence ID" value="KAK1412995.1"/>
    <property type="molecule type" value="Genomic_DNA"/>
</dbReference>
<evidence type="ECO:0000313" key="2">
    <source>
        <dbReference type="Proteomes" id="UP001229421"/>
    </source>
</evidence>
<reference evidence="1" key="1">
    <citation type="journal article" date="2023" name="bioRxiv">
        <title>Improved chromosome-level genome assembly for marigold (Tagetes erecta).</title>
        <authorList>
            <person name="Jiang F."/>
            <person name="Yuan L."/>
            <person name="Wang S."/>
            <person name="Wang H."/>
            <person name="Xu D."/>
            <person name="Wang A."/>
            <person name="Fan W."/>
        </authorList>
    </citation>
    <scope>NUCLEOTIDE SEQUENCE</scope>
    <source>
        <strain evidence="1">WSJ</strain>
        <tissue evidence="1">Leaf</tissue>
    </source>
</reference>